<evidence type="ECO:0000313" key="15">
    <source>
        <dbReference type="Proteomes" id="UP000316080"/>
    </source>
</evidence>
<dbReference type="InterPro" id="IPR045864">
    <property type="entry name" value="aa-tRNA-synth_II/BPL/LPL"/>
</dbReference>
<dbReference type="GO" id="GO:0004826">
    <property type="term" value="F:phenylalanine-tRNA ligase activity"/>
    <property type="evidence" value="ECO:0007669"/>
    <property type="project" value="UniProtKB-UniRule"/>
</dbReference>
<dbReference type="Proteomes" id="UP000317265">
    <property type="component" value="Unassembled WGS sequence"/>
</dbReference>
<evidence type="ECO:0000256" key="1">
    <source>
        <dbReference type="ARBA" id="ARBA00004496"/>
    </source>
</evidence>
<evidence type="ECO:0000256" key="8">
    <source>
        <dbReference type="ARBA" id="ARBA00022842"/>
    </source>
</evidence>
<comment type="similarity">
    <text evidence="2 11">Belongs to the class-II aminoacyl-tRNA synthetase family. Phe-tRNA synthetase alpha subunit type 2 subfamily.</text>
</comment>
<evidence type="ECO:0000256" key="11">
    <source>
        <dbReference type="HAMAP-Rule" id="MF_00282"/>
    </source>
</evidence>
<evidence type="ECO:0000256" key="10">
    <source>
        <dbReference type="ARBA" id="ARBA00023146"/>
    </source>
</evidence>
<dbReference type="InterPro" id="IPR002319">
    <property type="entry name" value="Phenylalanyl-tRNA_Synthase"/>
</dbReference>
<dbReference type="PANTHER" id="PTHR11538:SF40">
    <property type="entry name" value="PHENYLALANINE--TRNA LIGASE ALPHA SUBUNIT"/>
    <property type="match status" value="1"/>
</dbReference>
<dbReference type="InterPro" id="IPR022917">
    <property type="entry name" value="Phe_tRNA_ligase_alpha_bac/arc"/>
</dbReference>
<feature type="binding site" evidence="11">
    <location>
        <position position="328"/>
    </location>
    <ligand>
        <name>L-phenylalanine</name>
        <dbReference type="ChEBI" id="CHEBI:58095"/>
    </ligand>
</feature>
<reference evidence="13 15" key="2">
    <citation type="journal article" date="2019" name="Nat. Microbiol.">
        <title>Wide diversity of methane and short-chain alkane metabolisms in uncultured archaea.</title>
        <authorList>
            <person name="Borrel G."/>
            <person name="Adam P.S."/>
            <person name="McKay L.J."/>
            <person name="Chen L.X."/>
            <person name="Sierra-Garcia I.N."/>
            <person name="Sieber C.M."/>
            <person name="Letourneur Q."/>
            <person name="Ghozlane A."/>
            <person name="Andersen G.L."/>
            <person name="Li W.J."/>
            <person name="Hallam S.J."/>
            <person name="Muyzer G."/>
            <person name="de Oliveira V.M."/>
            <person name="Inskeep W.P."/>
            <person name="Banfield J.F."/>
            <person name="Gribaldo S."/>
        </authorList>
    </citation>
    <scope>NUCLEOTIDE SEQUENCE [LARGE SCALE GENOMIC DNA]</scope>
    <source>
        <strain evidence="13">Verst-YHS</strain>
    </source>
</reference>
<dbReference type="EMBL" id="QNVI01000060">
    <property type="protein sequence ID" value="TDA38071.1"/>
    <property type="molecule type" value="Genomic_DNA"/>
</dbReference>
<protein>
    <recommendedName>
        <fullName evidence="11">Phenylalanine--tRNA ligase alpha subunit</fullName>
        <ecNumber evidence="11">6.1.1.20</ecNumber>
    </recommendedName>
    <alternativeName>
        <fullName evidence="11">Phenylalanyl-tRNA synthetase alpha subunit</fullName>
        <shortName evidence="11">PheRS</shortName>
    </alternativeName>
</protein>
<dbReference type="EMBL" id="RXIH01000008">
    <property type="protein sequence ID" value="RZN57332.1"/>
    <property type="molecule type" value="Genomic_DNA"/>
</dbReference>
<comment type="subcellular location">
    <subcellularLocation>
        <location evidence="1 11">Cytoplasm</location>
    </subcellularLocation>
</comment>
<evidence type="ECO:0000256" key="5">
    <source>
        <dbReference type="ARBA" id="ARBA00022723"/>
    </source>
</evidence>
<dbReference type="CDD" id="cd00496">
    <property type="entry name" value="PheRS_alpha_core"/>
    <property type="match status" value="1"/>
</dbReference>
<feature type="binding site" evidence="11">
    <location>
        <position position="407"/>
    </location>
    <ligand>
        <name>L-phenylalanine</name>
        <dbReference type="ChEBI" id="CHEBI:58095"/>
    </ligand>
</feature>
<gene>
    <name evidence="11" type="primary">pheS</name>
    <name evidence="14" type="ORF">DSO09_05265</name>
    <name evidence="13" type="ORF">EF809_01070</name>
</gene>
<feature type="domain" description="Aminoacyl-transfer RNA synthetases class-II family profile" evidence="12">
    <location>
        <begin position="233"/>
        <end position="479"/>
    </location>
</feature>
<dbReference type="PANTHER" id="PTHR11538">
    <property type="entry name" value="PHENYLALANYL-TRNA SYNTHETASE"/>
    <property type="match status" value="1"/>
</dbReference>
<dbReference type="GO" id="GO:0000287">
    <property type="term" value="F:magnesium ion binding"/>
    <property type="evidence" value="ECO:0007669"/>
    <property type="project" value="UniProtKB-UniRule"/>
</dbReference>
<evidence type="ECO:0000313" key="14">
    <source>
        <dbReference type="EMBL" id="TDA38071.1"/>
    </source>
</evidence>
<dbReference type="PROSITE" id="PS50862">
    <property type="entry name" value="AA_TRNA_LIGASE_II"/>
    <property type="match status" value="1"/>
</dbReference>
<proteinExistence type="inferred from homology"/>
<evidence type="ECO:0000256" key="4">
    <source>
        <dbReference type="ARBA" id="ARBA00022598"/>
    </source>
</evidence>
<organism evidence="13 15">
    <name type="scientific">Thermoproteota archaeon</name>
    <dbReference type="NCBI Taxonomy" id="2056631"/>
    <lineage>
        <taxon>Archaea</taxon>
        <taxon>Thermoproteota</taxon>
    </lineage>
</organism>
<feature type="binding site" evidence="11">
    <location>
        <position position="409"/>
    </location>
    <ligand>
        <name>Mg(2+)</name>
        <dbReference type="ChEBI" id="CHEBI:18420"/>
        <note>ligand shared with heterodimeric partner</note>
    </ligand>
</feature>
<evidence type="ECO:0000259" key="12">
    <source>
        <dbReference type="PROSITE" id="PS50862"/>
    </source>
</evidence>
<dbReference type="AlphaFoldDB" id="A0A520KGZ7"/>
<comment type="catalytic activity">
    <reaction evidence="11">
        <text>tRNA(Phe) + L-phenylalanine + ATP = L-phenylalanyl-tRNA(Phe) + AMP + diphosphate + H(+)</text>
        <dbReference type="Rhea" id="RHEA:19413"/>
        <dbReference type="Rhea" id="RHEA-COMP:9668"/>
        <dbReference type="Rhea" id="RHEA-COMP:9699"/>
        <dbReference type="ChEBI" id="CHEBI:15378"/>
        <dbReference type="ChEBI" id="CHEBI:30616"/>
        <dbReference type="ChEBI" id="CHEBI:33019"/>
        <dbReference type="ChEBI" id="CHEBI:58095"/>
        <dbReference type="ChEBI" id="CHEBI:78442"/>
        <dbReference type="ChEBI" id="CHEBI:78531"/>
        <dbReference type="ChEBI" id="CHEBI:456215"/>
        <dbReference type="EC" id="6.1.1.20"/>
    </reaction>
</comment>
<keyword evidence="8 11" id="KW-0460">Magnesium</keyword>
<keyword evidence="4 11" id="KW-0436">Ligase</keyword>
<evidence type="ECO:0000256" key="7">
    <source>
        <dbReference type="ARBA" id="ARBA00022840"/>
    </source>
</evidence>
<evidence type="ECO:0000313" key="16">
    <source>
        <dbReference type="Proteomes" id="UP000317265"/>
    </source>
</evidence>
<feature type="binding site" evidence="11">
    <location>
        <begin position="367"/>
        <end position="369"/>
    </location>
    <ligand>
        <name>L-phenylalanine</name>
        <dbReference type="ChEBI" id="CHEBI:58095"/>
    </ligand>
</feature>
<keyword evidence="10 11" id="KW-0030">Aminoacyl-tRNA synthetase</keyword>
<keyword evidence="5 11" id="KW-0479">Metal-binding</keyword>
<evidence type="ECO:0000313" key="13">
    <source>
        <dbReference type="EMBL" id="RZN57332.1"/>
    </source>
</evidence>
<dbReference type="Pfam" id="PF01409">
    <property type="entry name" value="tRNA-synt_2d"/>
    <property type="match status" value="1"/>
</dbReference>
<keyword evidence="7 11" id="KW-0067">ATP-binding</keyword>
<dbReference type="Gene3D" id="3.30.1370.240">
    <property type="match status" value="1"/>
</dbReference>
<evidence type="ECO:0000256" key="3">
    <source>
        <dbReference type="ARBA" id="ARBA00022490"/>
    </source>
</evidence>
<keyword evidence="6 11" id="KW-0547">Nucleotide-binding</keyword>
<dbReference type="Gene3D" id="3.30.930.10">
    <property type="entry name" value="Bira Bifunctional Protein, Domain 2"/>
    <property type="match status" value="1"/>
</dbReference>
<comment type="cofactor">
    <cofactor evidence="11">
        <name>Mg(2+)</name>
        <dbReference type="ChEBI" id="CHEBI:18420"/>
    </cofactor>
    <text evidence="11">Binds 2 magnesium ions per tetramer.</text>
</comment>
<dbReference type="GO" id="GO:0005524">
    <property type="term" value="F:ATP binding"/>
    <property type="evidence" value="ECO:0007669"/>
    <property type="project" value="UniProtKB-UniRule"/>
</dbReference>
<keyword evidence="3 11" id="KW-0963">Cytoplasm</keyword>
<dbReference type="EC" id="6.1.1.20" evidence="11"/>
<dbReference type="GO" id="GO:0000049">
    <property type="term" value="F:tRNA binding"/>
    <property type="evidence" value="ECO:0007669"/>
    <property type="project" value="InterPro"/>
</dbReference>
<keyword evidence="9 11" id="KW-0648">Protein biosynthesis</keyword>
<dbReference type="NCBIfam" id="TIGR00468">
    <property type="entry name" value="pheS"/>
    <property type="match status" value="1"/>
</dbReference>
<dbReference type="SUPFAM" id="SSF55681">
    <property type="entry name" value="Class II aaRS and biotin synthetases"/>
    <property type="match status" value="1"/>
</dbReference>
<dbReference type="GO" id="GO:0005737">
    <property type="term" value="C:cytoplasm"/>
    <property type="evidence" value="ECO:0007669"/>
    <property type="project" value="UniProtKB-SubCell"/>
</dbReference>
<dbReference type="HAMAP" id="MF_00282">
    <property type="entry name" value="Phe_tRNA_synth_alpha2"/>
    <property type="match status" value="1"/>
</dbReference>
<comment type="subunit">
    <text evidence="11">Tetramer of two alpha and two beta subunits.</text>
</comment>
<feature type="binding site" evidence="11">
    <location>
        <position position="432"/>
    </location>
    <ligand>
        <name>L-phenylalanine</name>
        <dbReference type="ChEBI" id="CHEBI:58095"/>
    </ligand>
</feature>
<accession>A0A520KGZ7</accession>
<dbReference type="InterPro" id="IPR006195">
    <property type="entry name" value="aa-tRNA-synth_II"/>
</dbReference>
<sequence>MALSQSEIRFIEALKELGGKSDAESLSKKLNEPISSIFPISKLLEEKGHIITKELIKESYELTEEGKNCLINGLPETRIYKMLISSESIDLEYIKKFLNEKEIAAAIGWGKQTGVFEIDKTSKRIILKKKEPPVLDSILKKLSEGESLTSDELNKISELEKRGLIKKKITKSLIIELIKDYIPSYPVIKVLTSDIIKSGKWKEISIPPYDVTASPPVIFIGKKHPYLEFLEEVKEILISMGFEEAKGPYVESEFWNFDILFQAQDHPARTIHDNFQVKGVLPIIDAPEELILNVKNIHENGGSTGSRGWRYNWSREIASRPILRSQTTAVSVRFLYKNKTPPIKMFCLSKVFRPDVIDSKHMVEFCQLEGIIGDYGINIRHLLGILTEFANQLGFKEIKFKPSYFPFTEPSIEAYVRHPKLGWIECLGAGLFRPEVTKPLGIDFPVIAWAFGIDRLAMIKLGIDDIRELHTYNLKKLREWGYEIAKD</sequence>
<dbReference type="Proteomes" id="UP000316080">
    <property type="component" value="Unassembled WGS sequence"/>
</dbReference>
<name>A0A520KGZ7_9CREN</name>
<evidence type="ECO:0000256" key="2">
    <source>
        <dbReference type="ARBA" id="ARBA00006703"/>
    </source>
</evidence>
<evidence type="ECO:0000256" key="6">
    <source>
        <dbReference type="ARBA" id="ARBA00022741"/>
    </source>
</evidence>
<evidence type="ECO:0000256" key="9">
    <source>
        <dbReference type="ARBA" id="ARBA00022917"/>
    </source>
</evidence>
<reference evidence="14 16" key="1">
    <citation type="journal article" date="2019" name="Nat. Microbiol.">
        <title>Expanding anaerobic alkane metabolism in the domain of Archaea.</title>
        <authorList>
            <person name="Wang Y."/>
            <person name="Wegener G."/>
            <person name="Hou J."/>
            <person name="Wang F."/>
            <person name="Xiao X."/>
        </authorList>
    </citation>
    <scope>NUCLEOTIDE SEQUENCE [LARGE SCALE GENOMIC DNA]</scope>
    <source>
        <strain evidence="14">WYZ-LMO11</strain>
    </source>
</reference>
<dbReference type="NCBIfam" id="NF003210">
    <property type="entry name" value="PRK04172.1"/>
    <property type="match status" value="1"/>
</dbReference>
<comment type="caution">
    <text evidence="13">The sequence shown here is derived from an EMBL/GenBank/DDBJ whole genome shotgun (WGS) entry which is preliminary data.</text>
</comment>
<dbReference type="InterPro" id="IPR004529">
    <property type="entry name" value="Phe-tRNA-synth_IIc_asu"/>
</dbReference>
<dbReference type="GO" id="GO:0006432">
    <property type="term" value="P:phenylalanyl-tRNA aminoacylation"/>
    <property type="evidence" value="ECO:0007669"/>
    <property type="project" value="UniProtKB-UniRule"/>
</dbReference>
<dbReference type="FunFam" id="3.30.930.10:FF:000095">
    <property type="entry name" value="Phenylalanine--tRNA ligase alpha subunit"/>
    <property type="match status" value="1"/>
</dbReference>
<dbReference type="Gene3D" id="1.10.10.2330">
    <property type="match status" value="1"/>
</dbReference>
<dbReference type="Gene3D" id="1.10.10.2320">
    <property type="match status" value="1"/>
</dbReference>